<dbReference type="SUPFAM" id="SSF52283">
    <property type="entry name" value="Formate/glycerate dehydrogenase catalytic domain-like"/>
    <property type="match status" value="1"/>
</dbReference>
<dbReference type="Gene3D" id="3.40.50.720">
    <property type="entry name" value="NAD(P)-binding Rossmann-like Domain"/>
    <property type="match status" value="2"/>
</dbReference>
<dbReference type="PANTHER" id="PTHR43761:SF1">
    <property type="entry name" value="D-ISOMER SPECIFIC 2-HYDROXYACID DEHYDROGENASE CATALYTIC DOMAIN-CONTAINING PROTEIN-RELATED"/>
    <property type="match status" value="1"/>
</dbReference>
<feature type="domain" description="D-isomer specific 2-hydroxyacid dehydrogenase catalytic" evidence="5">
    <location>
        <begin position="11"/>
        <end position="306"/>
    </location>
</feature>
<dbReference type="InterPro" id="IPR036291">
    <property type="entry name" value="NAD(P)-bd_dom_sf"/>
</dbReference>
<dbReference type="InterPro" id="IPR050418">
    <property type="entry name" value="D-iso_2-hydroxyacid_DH_PdxB"/>
</dbReference>
<dbReference type="InterPro" id="IPR006140">
    <property type="entry name" value="D-isomer_DH_NAD-bd"/>
</dbReference>
<evidence type="ECO:0008006" key="9">
    <source>
        <dbReference type="Google" id="ProtNLM"/>
    </source>
</evidence>
<proteinExistence type="inferred from homology"/>
<reference evidence="7 8" key="1">
    <citation type="journal article" date="2016" name="Nat. Commun.">
        <title>Thousands of microbial genomes shed light on interconnected biogeochemical processes in an aquifer system.</title>
        <authorList>
            <person name="Anantharaman K."/>
            <person name="Brown C.T."/>
            <person name="Hug L.A."/>
            <person name="Sharon I."/>
            <person name="Castelle C.J."/>
            <person name="Probst A.J."/>
            <person name="Thomas B.C."/>
            <person name="Singh A."/>
            <person name="Wilkins M.J."/>
            <person name="Karaoz U."/>
            <person name="Brodie E.L."/>
            <person name="Williams K.H."/>
            <person name="Hubbard S.S."/>
            <person name="Banfield J.F."/>
        </authorList>
    </citation>
    <scope>NUCLEOTIDE SEQUENCE [LARGE SCALE GENOMIC DNA]</scope>
</reference>
<comment type="similarity">
    <text evidence="1 4">Belongs to the D-isomer specific 2-hydroxyacid dehydrogenase family.</text>
</comment>
<comment type="caution">
    <text evidence="7">The sequence shown here is derived from an EMBL/GenBank/DDBJ whole genome shotgun (WGS) entry which is preliminary data.</text>
</comment>
<dbReference type="InterPro" id="IPR006139">
    <property type="entry name" value="D-isomer_2_OHA_DH_cat_dom"/>
</dbReference>
<evidence type="ECO:0000256" key="1">
    <source>
        <dbReference type="ARBA" id="ARBA00005854"/>
    </source>
</evidence>
<dbReference type="SUPFAM" id="SSF51735">
    <property type="entry name" value="NAD(P)-binding Rossmann-fold domains"/>
    <property type="match status" value="1"/>
</dbReference>
<dbReference type="PANTHER" id="PTHR43761">
    <property type="entry name" value="D-ISOMER SPECIFIC 2-HYDROXYACID DEHYDROGENASE FAMILY PROTEIN (AFU_ORTHOLOGUE AFUA_1G13630)"/>
    <property type="match status" value="1"/>
</dbReference>
<accession>A0A1G2G300</accession>
<evidence type="ECO:0000256" key="4">
    <source>
        <dbReference type="RuleBase" id="RU003719"/>
    </source>
</evidence>
<name>A0A1G2G300_9BACT</name>
<dbReference type="Proteomes" id="UP000177785">
    <property type="component" value="Unassembled WGS sequence"/>
</dbReference>
<dbReference type="PROSITE" id="PS00065">
    <property type="entry name" value="D_2_HYDROXYACID_DH_1"/>
    <property type="match status" value="1"/>
</dbReference>
<gene>
    <name evidence="7" type="ORF">A2756_03210</name>
</gene>
<evidence type="ECO:0000256" key="3">
    <source>
        <dbReference type="ARBA" id="ARBA00023027"/>
    </source>
</evidence>
<dbReference type="EMBL" id="MHNL01000022">
    <property type="protein sequence ID" value="OGZ44281.1"/>
    <property type="molecule type" value="Genomic_DNA"/>
</dbReference>
<feature type="domain" description="D-isomer specific 2-hydroxyacid dehydrogenase NAD-binding" evidence="6">
    <location>
        <begin position="107"/>
        <end position="278"/>
    </location>
</feature>
<organism evidence="7 8">
    <name type="scientific">Candidatus Ryanbacteria bacterium RIFCSPHIGHO2_01_FULL_48_27</name>
    <dbReference type="NCBI Taxonomy" id="1802115"/>
    <lineage>
        <taxon>Bacteria</taxon>
        <taxon>Candidatus Ryaniibacteriota</taxon>
    </lineage>
</organism>
<evidence type="ECO:0000259" key="6">
    <source>
        <dbReference type="Pfam" id="PF02826"/>
    </source>
</evidence>
<dbReference type="GO" id="GO:0016616">
    <property type="term" value="F:oxidoreductase activity, acting on the CH-OH group of donors, NAD or NADP as acceptor"/>
    <property type="evidence" value="ECO:0007669"/>
    <property type="project" value="InterPro"/>
</dbReference>
<dbReference type="GO" id="GO:0051287">
    <property type="term" value="F:NAD binding"/>
    <property type="evidence" value="ECO:0007669"/>
    <property type="project" value="InterPro"/>
</dbReference>
<dbReference type="InterPro" id="IPR029752">
    <property type="entry name" value="D-isomer_DH_CS1"/>
</dbReference>
<dbReference type="Pfam" id="PF02826">
    <property type="entry name" value="2-Hacid_dh_C"/>
    <property type="match status" value="1"/>
</dbReference>
<sequence length="309" mass="32844">MKIVITNESGLTDSHLEVLRDLGEVQAYADTNASNVEERLKAADVAVIDCFLTPVTKKLLSSLPNLKFLTVNSTGYDNVDVEAVRAAGITASNVPGFSTEAVAELAIGLMFAAVRKISEGDKDFRESQLQVDPGTPAAKKYLGFDLRGKVLGVVGLGNIGARVAEISGSVGMQVIGYNRTPKVLPNVKMMTLDELLGKADVICICLALTDETKGLISKEKIKIMKRGAVLISIASMEIVDVEALKEALDNGALAGAGLDTAGSSMFTTKNTILTPHMAWNTRESNENMGKIIMENVQGFIAGKPINTIS</sequence>
<keyword evidence="2 4" id="KW-0560">Oxidoreductase</keyword>
<evidence type="ECO:0000259" key="5">
    <source>
        <dbReference type="Pfam" id="PF00389"/>
    </source>
</evidence>
<dbReference type="AlphaFoldDB" id="A0A1G2G300"/>
<evidence type="ECO:0000256" key="2">
    <source>
        <dbReference type="ARBA" id="ARBA00023002"/>
    </source>
</evidence>
<dbReference type="STRING" id="1802115.A2756_03210"/>
<protein>
    <recommendedName>
        <fullName evidence="9">Hydroxyacid dehydrogenase</fullName>
    </recommendedName>
</protein>
<evidence type="ECO:0000313" key="7">
    <source>
        <dbReference type="EMBL" id="OGZ44281.1"/>
    </source>
</evidence>
<evidence type="ECO:0000313" key="8">
    <source>
        <dbReference type="Proteomes" id="UP000177785"/>
    </source>
</evidence>
<dbReference type="Pfam" id="PF00389">
    <property type="entry name" value="2-Hacid_dh"/>
    <property type="match status" value="1"/>
</dbReference>
<keyword evidence="3" id="KW-0520">NAD</keyword>